<dbReference type="Proteomes" id="UP001197741">
    <property type="component" value="Unassembled WGS sequence"/>
</dbReference>
<dbReference type="EMBL" id="QSQP01000011">
    <property type="protein sequence ID" value="RGK42369.1"/>
    <property type="molecule type" value="Genomic_DNA"/>
</dbReference>
<evidence type="ECO:0000313" key="31">
    <source>
        <dbReference type="EMBL" id="RHI16896.1"/>
    </source>
</evidence>
<dbReference type="EMBL" id="QSUG01000003">
    <property type="protein sequence ID" value="RGN24935.1"/>
    <property type="molecule type" value="Genomic_DNA"/>
</dbReference>
<evidence type="ECO:0000313" key="23">
    <source>
        <dbReference type="EMBL" id="RGW87360.1"/>
    </source>
</evidence>
<dbReference type="EMBL" id="VSTG01000011">
    <property type="protein sequence ID" value="TYL57497.1"/>
    <property type="molecule type" value="Genomic_DNA"/>
</dbReference>
<dbReference type="Proteomes" id="UP000285865">
    <property type="component" value="Unassembled WGS sequence"/>
</dbReference>
<dbReference type="Proteomes" id="UP000283683">
    <property type="component" value="Unassembled WGS sequence"/>
</dbReference>
<keyword evidence="6 7" id="KW-0472">Membrane</keyword>
<dbReference type="Proteomes" id="UP000286220">
    <property type="component" value="Unassembled WGS sequence"/>
</dbReference>
<dbReference type="EMBL" id="WKQP01000014">
    <property type="protein sequence ID" value="MSC60506.1"/>
    <property type="molecule type" value="Genomic_DNA"/>
</dbReference>
<dbReference type="EMBL" id="QSAE01000042">
    <property type="protein sequence ID" value="RGW38879.1"/>
    <property type="molecule type" value="Genomic_DNA"/>
</dbReference>
<dbReference type="EMBL" id="QSOB01000021">
    <property type="protein sequence ID" value="RGI66174.1"/>
    <property type="molecule type" value="Genomic_DNA"/>
</dbReference>
<dbReference type="EMBL" id="QRUJ01000022">
    <property type="protein sequence ID" value="RGR52443.1"/>
    <property type="molecule type" value="Genomic_DNA"/>
</dbReference>
<dbReference type="Proteomes" id="UP001212823">
    <property type="component" value="Unassembled WGS sequence"/>
</dbReference>
<dbReference type="Proteomes" id="UP000283501">
    <property type="component" value="Unassembled WGS sequence"/>
</dbReference>
<feature type="transmembrane region" description="Helical" evidence="7">
    <location>
        <begin position="193"/>
        <end position="215"/>
    </location>
</feature>
<dbReference type="EMBL" id="QRPB01000011">
    <property type="protein sequence ID" value="RHL78345.1"/>
    <property type="molecule type" value="Genomic_DNA"/>
</dbReference>
<evidence type="ECO:0000313" key="50">
    <source>
        <dbReference type="Proteomes" id="UP000285209"/>
    </source>
</evidence>
<name>A0A174LYJ1_9FIRM</name>
<evidence type="ECO:0000313" key="53">
    <source>
        <dbReference type="Proteomes" id="UP000286181"/>
    </source>
</evidence>
<evidence type="ECO:0000313" key="11">
    <source>
        <dbReference type="EMBL" id="CUP26765.1"/>
    </source>
</evidence>
<dbReference type="EMBL" id="QSAZ01000006">
    <property type="protein sequence ID" value="RGW87360.1"/>
    <property type="molecule type" value="Genomic_DNA"/>
</dbReference>
<reference evidence="15 57" key="3">
    <citation type="journal article" date="2019" name="Nat. Med.">
        <title>A library of human gut bacterial isolates paired with longitudinal multiomics data enables mechanistic microbiome research.</title>
        <authorList>
            <person name="Poyet M."/>
            <person name="Groussin M."/>
            <person name="Gibbons S.M."/>
            <person name="Avila-Pacheco J."/>
            <person name="Jiang X."/>
            <person name="Kearney S.M."/>
            <person name="Perrotta A.R."/>
            <person name="Berdy B."/>
            <person name="Zhao S."/>
            <person name="Lieberman T.D."/>
            <person name="Swanson P.K."/>
            <person name="Smith M."/>
            <person name="Roesemann S."/>
            <person name="Alexander J.E."/>
            <person name="Rich S.A."/>
            <person name="Livny J."/>
            <person name="Vlamakis H."/>
            <person name="Clish C."/>
            <person name="Bullock K."/>
            <person name="Deik A."/>
            <person name="Scott J."/>
            <person name="Pierce K.A."/>
            <person name="Xavier R.J."/>
            <person name="Alm E.J."/>
        </authorList>
    </citation>
    <scope>NUCLEOTIDE SEQUENCE [LARGE SCALE GENOMIC DNA]</scope>
    <source>
        <strain evidence="15 57">BIOML-A11</strain>
    </source>
</reference>
<dbReference type="EMBL" id="QSKY01000011">
    <property type="protein sequence ID" value="RHF03880.1"/>
    <property type="molecule type" value="Genomic_DNA"/>
</dbReference>
<feature type="transmembrane region" description="Helical" evidence="7">
    <location>
        <begin position="239"/>
        <end position="260"/>
    </location>
</feature>
<dbReference type="EMBL" id="QSDV01000006">
    <property type="protein sequence ID" value="RGZ19086.1"/>
    <property type="molecule type" value="Genomic_DNA"/>
</dbReference>
<feature type="transmembrane region" description="Helical" evidence="7">
    <location>
        <begin position="74"/>
        <end position="93"/>
    </location>
</feature>
<evidence type="ECO:0000259" key="8">
    <source>
        <dbReference type="PROSITE" id="PS50928"/>
    </source>
</evidence>
<evidence type="ECO:0000313" key="47">
    <source>
        <dbReference type="Proteomes" id="UP000283721"/>
    </source>
</evidence>
<proteinExistence type="inferred from homology"/>
<dbReference type="SUPFAM" id="SSF161098">
    <property type="entry name" value="MetI-like"/>
    <property type="match status" value="1"/>
</dbReference>
<dbReference type="EMBL" id="CYXM01000022">
    <property type="protein sequence ID" value="CUN28003.1"/>
    <property type="molecule type" value="Genomic_DNA"/>
</dbReference>
<dbReference type="Proteomes" id="UP000260642">
    <property type="component" value="Unassembled WGS sequence"/>
</dbReference>
<evidence type="ECO:0000313" key="34">
    <source>
        <dbReference type="EMBL" id="TYL57497.1"/>
    </source>
</evidence>
<dbReference type="Proteomes" id="UP001197684">
    <property type="component" value="Unassembled WGS sequence"/>
</dbReference>
<feature type="transmembrane region" description="Helical" evidence="7">
    <location>
        <begin position="9"/>
        <end position="30"/>
    </location>
</feature>
<evidence type="ECO:0000313" key="38">
    <source>
        <dbReference type="Proteomes" id="UP000260642"/>
    </source>
</evidence>
<evidence type="ECO:0000313" key="37">
    <source>
        <dbReference type="Proteomes" id="UP000095673"/>
    </source>
</evidence>
<evidence type="ECO:0000313" key="13">
    <source>
        <dbReference type="EMBL" id="MCB6961731.1"/>
    </source>
</evidence>
<evidence type="ECO:0000313" key="43">
    <source>
        <dbReference type="Proteomes" id="UP000266698"/>
    </source>
</evidence>
<evidence type="ECO:0000313" key="40">
    <source>
        <dbReference type="Proteomes" id="UP000260970"/>
    </source>
</evidence>
<evidence type="ECO:0000313" key="35">
    <source>
        <dbReference type="Proteomes" id="UP000095384"/>
    </source>
</evidence>
<keyword evidence="3" id="KW-1003">Cell membrane</keyword>
<dbReference type="Proteomes" id="UP000324325">
    <property type="component" value="Unassembled WGS sequence"/>
</dbReference>
<evidence type="ECO:0000313" key="28">
    <source>
        <dbReference type="EMBL" id="RHC36254.1"/>
    </source>
</evidence>
<reference evidence="12" key="6">
    <citation type="submission" date="2021-10" db="EMBL/GenBank/DDBJ databases">
        <title>Collection of gut derived symbiotic bacterial strains cultured from healthy donors.</title>
        <authorList>
            <person name="Lin H."/>
            <person name="Littmann E."/>
            <person name="Kohout C."/>
            <person name="Pamer E.G."/>
        </authorList>
    </citation>
    <scope>NUCLEOTIDE SEQUENCE</scope>
    <source>
        <strain evidence="13">DFI.7.28A</strain>
        <strain evidence="12">DFI.9.42</strain>
    </source>
</reference>
<feature type="domain" description="ABC transmembrane type-1" evidence="8">
    <location>
        <begin position="68"/>
        <end position="260"/>
    </location>
</feature>
<dbReference type="InterPro" id="IPR035906">
    <property type="entry name" value="MetI-like_sf"/>
</dbReference>
<dbReference type="Proteomes" id="UP000283431">
    <property type="component" value="Unassembled WGS sequence"/>
</dbReference>
<evidence type="ECO:0000313" key="55">
    <source>
        <dbReference type="Proteomes" id="UP000286581"/>
    </source>
</evidence>
<dbReference type="EMBL" id="QSJS01000007">
    <property type="protein sequence ID" value="RHD95042.1"/>
    <property type="molecule type" value="Genomic_DNA"/>
</dbReference>
<dbReference type="EMBL" id="QRXR01000026">
    <property type="protein sequence ID" value="RGU21044.1"/>
    <property type="molecule type" value="Genomic_DNA"/>
</dbReference>
<evidence type="ECO:0000313" key="44">
    <source>
        <dbReference type="Proteomes" id="UP000283431"/>
    </source>
</evidence>
<dbReference type="OMA" id="IINMIYN"/>
<evidence type="ECO:0000313" key="25">
    <source>
        <dbReference type="EMBL" id="RGZ73935.1"/>
    </source>
</evidence>
<dbReference type="GO" id="GO:0005886">
    <property type="term" value="C:plasma membrane"/>
    <property type="evidence" value="ECO:0007669"/>
    <property type="project" value="UniProtKB-SubCell"/>
</dbReference>
<dbReference type="Proteomes" id="UP000286581">
    <property type="component" value="Unassembled WGS sequence"/>
</dbReference>
<evidence type="ECO:0000313" key="45">
    <source>
        <dbReference type="Proteomes" id="UP000283501"/>
    </source>
</evidence>
<reference evidence="35 36" key="1">
    <citation type="submission" date="2015-09" db="EMBL/GenBank/DDBJ databases">
        <authorList>
            <consortium name="Pathogen Informatics"/>
        </authorList>
    </citation>
    <scope>NUCLEOTIDE SEQUENCE [LARGE SCALE GENOMIC DNA]</scope>
    <source>
        <strain evidence="10 35">2789STDY5608860</strain>
        <strain evidence="11 36">2789STDY5834884</strain>
        <strain evidence="9 37">2789STDY5834968</strain>
    </source>
</reference>
<dbReference type="EMBL" id="JAQLYE010000011">
    <property type="protein sequence ID" value="MDB8017869.1"/>
    <property type="molecule type" value="Genomic_DNA"/>
</dbReference>
<dbReference type="EMBL" id="QSFZ01000004">
    <property type="protein sequence ID" value="RHA93012.1"/>
    <property type="molecule type" value="Genomic_DNA"/>
</dbReference>
<dbReference type="GO" id="GO:0055085">
    <property type="term" value="P:transmembrane transport"/>
    <property type="evidence" value="ECO:0007669"/>
    <property type="project" value="InterPro"/>
</dbReference>
<dbReference type="InterPro" id="IPR000515">
    <property type="entry name" value="MetI-like"/>
</dbReference>
<evidence type="ECO:0000313" key="29">
    <source>
        <dbReference type="EMBL" id="RHD95042.1"/>
    </source>
</evidence>
<accession>A0A174LYJ1</accession>
<evidence type="ECO:0000256" key="6">
    <source>
        <dbReference type="ARBA" id="ARBA00023136"/>
    </source>
</evidence>
<evidence type="ECO:0000313" key="42">
    <source>
        <dbReference type="Proteomes" id="UP000266066"/>
    </source>
</evidence>
<dbReference type="EMBL" id="QSTI01000024">
    <property type="protein sequence ID" value="RGM45872.1"/>
    <property type="molecule type" value="Genomic_DNA"/>
</dbReference>
<evidence type="ECO:0000313" key="26">
    <source>
        <dbReference type="EMBL" id="RGZ92720.1"/>
    </source>
</evidence>
<dbReference type="EMBL" id="QROF01000007">
    <property type="protein sequence ID" value="RHL03998.1"/>
    <property type="molecule type" value="Genomic_DNA"/>
</dbReference>
<dbReference type="EMBL" id="QSHU01000026">
    <property type="protein sequence ID" value="RHC36254.1"/>
    <property type="molecule type" value="Genomic_DNA"/>
</dbReference>
<dbReference type="CDD" id="cd06261">
    <property type="entry name" value="TM_PBP2"/>
    <property type="match status" value="1"/>
</dbReference>
<dbReference type="PANTHER" id="PTHR32243">
    <property type="entry name" value="MALTOSE TRANSPORT SYSTEM PERMEASE-RELATED"/>
    <property type="match status" value="1"/>
</dbReference>
<dbReference type="Proteomes" id="UP000095673">
    <property type="component" value="Unassembled WGS sequence"/>
</dbReference>
<dbReference type="EMBL" id="QSES01000013">
    <property type="protein sequence ID" value="RGZ92720.1"/>
    <property type="molecule type" value="Genomic_DNA"/>
</dbReference>
<dbReference type="PROSITE" id="PS50928">
    <property type="entry name" value="ABC_TM1"/>
    <property type="match status" value="1"/>
</dbReference>
<dbReference type="EMBL" id="JAJCJQ010000023">
    <property type="protein sequence ID" value="MCB6961731.1"/>
    <property type="molecule type" value="Genomic_DNA"/>
</dbReference>
<evidence type="ECO:0000256" key="1">
    <source>
        <dbReference type="ARBA" id="ARBA00004651"/>
    </source>
</evidence>
<evidence type="ECO:0000313" key="17">
    <source>
        <dbReference type="EMBL" id="RGK42369.1"/>
    </source>
</evidence>
<gene>
    <name evidence="11" type="primary">ycjP_5</name>
    <name evidence="9" type="synonym">ycjP_11</name>
    <name evidence="10" type="synonym">ycjP_3</name>
    <name evidence="33" type="ORF">DW001_09785</name>
    <name evidence="32" type="ORF">DW038_08900</name>
    <name evidence="31" type="ORF">DW172_15845</name>
    <name evidence="30" type="ORF">DW703_08965</name>
    <name evidence="29" type="ORF">DW775_07045</name>
    <name evidence="28" type="ORF">DW848_14320</name>
    <name evidence="27" type="ORF">DW912_04900</name>
    <name evidence="26" type="ORF">DW967_08045</name>
    <name evidence="25" type="ORF">DW975_13720</name>
    <name evidence="23" type="ORF">DWV45_07985</name>
    <name evidence="22" type="ORF">DWV78_11910</name>
    <name evidence="21" type="ORF">DWW89_13155</name>
    <name evidence="20" type="ORF">DWY38_14545</name>
    <name evidence="24" type="ORF">DXA03_05890</name>
    <name evidence="19" type="ORF">DXB72_04010</name>
    <name evidence="18" type="ORF">DXC13_12545</name>
    <name evidence="17" type="ORF">DXD13_10140</name>
    <name evidence="16" type="ORF">DXD95_12465</name>
    <name evidence="10" type="ORF">ERS852417_01528</name>
    <name evidence="11" type="ORF">ERS852497_02383</name>
    <name evidence="9" type="ORF">ERS852580_03211</name>
    <name evidence="34" type="ORF">FYL37_09280</name>
    <name evidence="15" type="ORF">GKE07_09925</name>
    <name evidence="12" type="ORF">LIZ56_08470</name>
    <name evidence="13" type="ORF">LIZ82_12665</name>
    <name evidence="14" type="ORF">PNE45_07465</name>
</gene>
<protein>
    <submittedName>
        <fullName evidence="15">ABC transporter permease subunit</fullName>
    </submittedName>
    <submittedName>
        <fullName evidence="12">Carbohydrate ABC transporter permease</fullName>
    </submittedName>
    <submittedName>
        <fullName evidence="11">Inner membrane ABC transporter permease protein ycjP</fullName>
    </submittedName>
</protein>
<evidence type="ECO:0000313" key="10">
    <source>
        <dbReference type="EMBL" id="CUO07441.1"/>
    </source>
</evidence>
<dbReference type="Proteomes" id="UP000095384">
    <property type="component" value="Unassembled WGS sequence"/>
</dbReference>
<evidence type="ECO:0000313" key="52">
    <source>
        <dbReference type="Proteomes" id="UP000286104"/>
    </source>
</evidence>
<keyword evidence="2 7" id="KW-0813">Transport</keyword>
<dbReference type="EMBL" id="QRKN01000024">
    <property type="protein sequence ID" value="RHI16896.1"/>
    <property type="molecule type" value="Genomic_DNA"/>
</dbReference>
<comment type="similarity">
    <text evidence="7">Belongs to the binding-protein-dependent transport system permease family.</text>
</comment>
<reference evidence="38 39" key="2">
    <citation type="submission" date="2018-08" db="EMBL/GenBank/DDBJ databases">
        <title>A genome reference for cultivated species of the human gut microbiota.</title>
        <authorList>
            <person name="Zou Y."/>
            <person name="Xue W."/>
            <person name="Luo G."/>
        </authorList>
    </citation>
    <scope>NUCLEOTIDE SEQUENCE [LARGE SCALE GENOMIC DNA]</scope>
    <source>
        <strain evidence="23 46">AF06-19</strain>
        <strain evidence="22 55">AF12-8</strain>
        <strain evidence="21 48">AF17-27</strain>
        <strain evidence="20 42">AF25-15</strain>
        <strain evidence="33 43">AF36-2BH</strain>
        <strain evidence="32 53">AF39-14AC</strain>
        <strain evidence="31 51">AM16-11</strain>
        <strain evidence="30 45">AM26-2LB</strain>
        <strain evidence="29 49">AM30-13AC</strain>
        <strain evidence="28 52">AM36-3AA</strain>
        <strain evidence="27 54">AM42-17AT</strain>
        <strain evidence="26 47">AM47-6BH</strain>
        <strain evidence="25 44">AM48-7</strain>
        <strain evidence="24 50">AM54-25XD</strain>
        <strain evidence="19 40">OM05-6AA</strain>
        <strain evidence="18 39">OM08-12AT</strain>
        <strain evidence="17 41">TF11-15AC</strain>
        <strain evidence="16 38">TM10-3</strain>
    </source>
</reference>
<dbReference type="Proteomes" id="UP000286181">
    <property type="component" value="Unassembled WGS sequence"/>
</dbReference>
<evidence type="ECO:0000313" key="51">
    <source>
        <dbReference type="Proteomes" id="UP000285865"/>
    </source>
</evidence>
<dbReference type="Proteomes" id="UP000266698">
    <property type="component" value="Unassembled WGS sequence"/>
</dbReference>
<evidence type="ECO:0000313" key="19">
    <source>
        <dbReference type="EMBL" id="RGN24935.1"/>
    </source>
</evidence>
<evidence type="ECO:0000256" key="5">
    <source>
        <dbReference type="ARBA" id="ARBA00022989"/>
    </source>
</evidence>
<keyword evidence="4 7" id="KW-0812">Transmembrane</keyword>
<dbReference type="Gene3D" id="1.10.3720.10">
    <property type="entry name" value="MetI-like"/>
    <property type="match status" value="1"/>
</dbReference>
<dbReference type="RefSeq" id="WP_012741210.1">
    <property type="nucleotide sequence ID" value="NZ_AP031452.1"/>
</dbReference>
<dbReference type="Proteomes" id="UP000260717">
    <property type="component" value="Unassembled WGS sequence"/>
</dbReference>
<keyword evidence="5 7" id="KW-1133">Transmembrane helix</keyword>
<evidence type="ECO:0000313" key="24">
    <source>
        <dbReference type="EMBL" id="RGZ19086.1"/>
    </source>
</evidence>
<dbReference type="Proteomes" id="UP000095602">
    <property type="component" value="Unassembled WGS sequence"/>
</dbReference>
<dbReference type="PANTHER" id="PTHR32243:SF24">
    <property type="entry name" value="DIACETYLCHITOBIOSE UPTAKE SYSTEM PERMEASE PROTEIN NGCG"/>
    <property type="match status" value="1"/>
</dbReference>
<evidence type="ECO:0000256" key="4">
    <source>
        <dbReference type="ARBA" id="ARBA00022692"/>
    </source>
</evidence>
<evidence type="ECO:0000313" key="41">
    <source>
        <dbReference type="Proteomes" id="UP000261052"/>
    </source>
</evidence>
<dbReference type="Proteomes" id="UP000479563">
    <property type="component" value="Unassembled WGS sequence"/>
</dbReference>
<dbReference type="EMBL" id="JAJCJK010000011">
    <property type="protein sequence ID" value="MCB6938438.1"/>
    <property type="molecule type" value="Genomic_DNA"/>
</dbReference>
<sequence length="275" mass="30565">MKKKIGKIVFAIVILAFLLIQVYPIIWLFMASVKPTIELSTTPFALPKVVTFENFIKVFSDGKIGIYMWNSLKVTGISLILIIFLSSTVGYALSKFRIRGKKQIYKFFTFGIMVPVQITLIPLFIFYSKMGILNTSFSLILPQVGFALPLAVMMFVSFYDFVPDELVEAAIVDGCNPGVTFIKIVFPLARNTIITIASMYSILIWNDFIFANTFISDSNAKTVAMGLKDYVGAFGNVDWGLTFAAIVISILPPLIIYFALNKWVTAGMTMGATKG</sequence>
<dbReference type="Proteomes" id="UP000260970">
    <property type="component" value="Unassembled WGS sequence"/>
</dbReference>
<evidence type="ECO:0000256" key="3">
    <source>
        <dbReference type="ARBA" id="ARBA00022475"/>
    </source>
</evidence>
<dbReference type="Proteomes" id="UP000284835">
    <property type="component" value="Unassembled WGS sequence"/>
</dbReference>
<dbReference type="AlphaFoldDB" id="A0A174LYJ1"/>
<dbReference type="Proteomes" id="UP000266066">
    <property type="component" value="Unassembled WGS sequence"/>
</dbReference>
<dbReference type="EMBL" id="CYYW01000009">
    <property type="protein sequence ID" value="CUO07441.1"/>
    <property type="molecule type" value="Genomic_DNA"/>
</dbReference>
<dbReference type="Proteomes" id="UP000283721">
    <property type="component" value="Unassembled WGS sequence"/>
</dbReference>
<dbReference type="Proteomes" id="UP000285209">
    <property type="component" value="Unassembled WGS sequence"/>
</dbReference>
<evidence type="ECO:0000313" key="49">
    <source>
        <dbReference type="Proteomes" id="UP000284835"/>
    </source>
</evidence>
<evidence type="ECO:0000313" key="56">
    <source>
        <dbReference type="Proteomes" id="UP000324325"/>
    </source>
</evidence>
<evidence type="ECO:0000313" key="36">
    <source>
        <dbReference type="Proteomes" id="UP000095602"/>
    </source>
</evidence>
<evidence type="ECO:0000313" key="15">
    <source>
        <dbReference type="EMBL" id="MSC60506.1"/>
    </source>
</evidence>
<dbReference type="InterPro" id="IPR050901">
    <property type="entry name" value="BP-dep_ABC_trans_perm"/>
</dbReference>
<evidence type="ECO:0000313" key="21">
    <source>
        <dbReference type="EMBL" id="RGU21044.1"/>
    </source>
</evidence>
<reference evidence="14" key="7">
    <citation type="submission" date="2023-01" db="EMBL/GenBank/DDBJ databases">
        <title>Human gut microbiome strain richness.</title>
        <authorList>
            <person name="Chen-Liaw A."/>
        </authorList>
    </citation>
    <scope>NUCLEOTIDE SEQUENCE</scope>
    <source>
        <strain evidence="14">1001283st1_D2_1001283B150209_150212</strain>
    </source>
</reference>
<dbReference type="Proteomes" id="UP000261052">
    <property type="component" value="Unassembled WGS sequence"/>
</dbReference>
<evidence type="ECO:0000313" key="33">
    <source>
        <dbReference type="EMBL" id="RHL78345.1"/>
    </source>
</evidence>
<evidence type="ECO:0000313" key="12">
    <source>
        <dbReference type="EMBL" id="MCB6938438.1"/>
    </source>
</evidence>
<evidence type="ECO:0000313" key="14">
    <source>
        <dbReference type="EMBL" id="MDB8017869.1"/>
    </source>
</evidence>
<organism evidence="11 36">
    <name type="scientific">Agathobacter rectalis</name>
    <dbReference type="NCBI Taxonomy" id="39491"/>
    <lineage>
        <taxon>Bacteria</taxon>
        <taxon>Bacillati</taxon>
        <taxon>Bacillota</taxon>
        <taxon>Clostridia</taxon>
        <taxon>Lachnospirales</taxon>
        <taxon>Lachnospiraceae</taxon>
        <taxon>Agathobacter</taxon>
    </lineage>
</organism>
<reference evidence="34 56" key="5">
    <citation type="submission" date="2019-09" db="EMBL/GenBank/DDBJ databases">
        <title>Strain-level analysis of Eubacterium rectale using genomes from metagenomes.</title>
        <authorList>
            <person name="Karcher N."/>
            <person name="Segata N."/>
        </authorList>
    </citation>
    <scope>NUCLEOTIDE SEQUENCE [LARGE SCALE GENOMIC DNA]</scope>
    <source>
        <strain evidence="34 56">L2-21</strain>
    </source>
</reference>
<evidence type="ECO:0000313" key="27">
    <source>
        <dbReference type="EMBL" id="RHA93012.1"/>
    </source>
</evidence>
<feature type="transmembrane region" description="Helical" evidence="7">
    <location>
        <begin position="105"/>
        <end position="127"/>
    </location>
</feature>
<evidence type="ECO:0000313" key="30">
    <source>
        <dbReference type="EMBL" id="RHF03880.1"/>
    </source>
</evidence>
<dbReference type="EMBL" id="CZAJ01000026">
    <property type="protein sequence ID" value="CUP26765.1"/>
    <property type="molecule type" value="Genomic_DNA"/>
</dbReference>
<dbReference type="EMBL" id="QSEN01000035">
    <property type="protein sequence ID" value="RGZ73935.1"/>
    <property type="molecule type" value="Genomic_DNA"/>
</dbReference>
<evidence type="ECO:0000313" key="20">
    <source>
        <dbReference type="EMBL" id="RGR52443.1"/>
    </source>
</evidence>
<evidence type="ECO:0000313" key="48">
    <source>
        <dbReference type="Proteomes" id="UP000283765"/>
    </source>
</evidence>
<reference evidence="34 56" key="4">
    <citation type="submission" date="2019-08" db="EMBL/GenBank/DDBJ databases">
        <authorList>
            <person name="Duncan S."/>
            <person name="Walker A."/>
        </authorList>
    </citation>
    <scope>NUCLEOTIDE SEQUENCE [LARGE SCALE GENOMIC DNA]</scope>
    <source>
        <strain evidence="34 56">L2-21</strain>
    </source>
</reference>
<evidence type="ECO:0000313" key="54">
    <source>
        <dbReference type="Proteomes" id="UP000286220"/>
    </source>
</evidence>
<evidence type="ECO:0000313" key="18">
    <source>
        <dbReference type="EMBL" id="RGM45872.1"/>
    </source>
</evidence>
<evidence type="ECO:0000256" key="2">
    <source>
        <dbReference type="ARBA" id="ARBA00022448"/>
    </source>
</evidence>
<evidence type="ECO:0000313" key="9">
    <source>
        <dbReference type="EMBL" id="CUN28003.1"/>
    </source>
</evidence>
<feature type="transmembrane region" description="Helical" evidence="7">
    <location>
        <begin position="139"/>
        <end position="159"/>
    </location>
</feature>
<dbReference type="Proteomes" id="UP000283765">
    <property type="component" value="Unassembled WGS sequence"/>
</dbReference>
<dbReference type="Proteomes" id="UP000286104">
    <property type="component" value="Unassembled WGS sequence"/>
</dbReference>
<evidence type="ECO:0000313" key="16">
    <source>
        <dbReference type="EMBL" id="RGI66174.1"/>
    </source>
</evidence>
<dbReference type="GeneID" id="86987206"/>
<evidence type="ECO:0000313" key="22">
    <source>
        <dbReference type="EMBL" id="RGW38879.1"/>
    </source>
</evidence>
<evidence type="ECO:0000313" key="46">
    <source>
        <dbReference type="Proteomes" id="UP000283683"/>
    </source>
</evidence>
<evidence type="ECO:0000313" key="57">
    <source>
        <dbReference type="Proteomes" id="UP000479563"/>
    </source>
</evidence>
<evidence type="ECO:0000313" key="39">
    <source>
        <dbReference type="Proteomes" id="UP000260717"/>
    </source>
</evidence>
<comment type="subcellular location">
    <subcellularLocation>
        <location evidence="1 7">Cell membrane</location>
        <topology evidence="1 7">Multi-pass membrane protein</topology>
    </subcellularLocation>
</comment>
<dbReference type="OrthoDB" id="9793448at2"/>
<evidence type="ECO:0000313" key="32">
    <source>
        <dbReference type="EMBL" id="RHL03998.1"/>
    </source>
</evidence>
<dbReference type="Pfam" id="PF00528">
    <property type="entry name" value="BPD_transp_1"/>
    <property type="match status" value="1"/>
</dbReference>
<evidence type="ECO:0000256" key="7">
    <source>
        <dbReference type="RuleBase" id="RU363032"/>
    </source>
</evidence>